<protein>
    <submittedName>
        <fullName evidence="2">DEDD exonuclease domain-containing protein</fullName>
    </submittedName>
</protein>
<dbReference type="NCBIfam" id="NF005907">
    <property type="entry name" value="PRK07883.1-5"/>
    <property type="match status" value="1"/>
</dbReference>
<dbReference type="InterPro" id="IPR050066">
    <property type="entry name" value="UvrABC_protein_C"/>
</dbReference>
<evidence type="ECO:0000313" key="3">
    <source>
        <dbReference type="Proteomes" id="UP001569963"/>
    </source>
</evidence>
<dbReference type="CDD" id="cd06127">
    <property type="entry name" value="DEDDh"/>
    <property type="match status" value="1"/>
</dbReference>
<proteinExistence type="predicted"/>
<gene>
    <name evidence="2" type="ORF">SM611_24130</name>
</gene>
<dbReference type="EMBL" id="JAXCEI010000011">
    <property type="protein sequence ID" value="MFA1542033.1"/>
    <property type="molecule type" value="Genomic_DNA"/>
</dbReference>
<dbReference type="Pfam" id="PF01541">
    <property type="entry name" value="GIY-YIG"/>
    <property type="match status" value="1"/>
</dbReference>
<dbReference type="PANTHER" id="PTHR30562:SF1">
    <property type="entry name" value="UVRABC SYSTEM PROTEIN C"/>
    <property type="match status" value="1"/>
</dbReference>
<dbReference type="CDD" id="cd10434">
    <property type="entry name" value="GIY-YIG_UvrC_Cho"/>
    <property type="match status" value="1"/>
</dbReference>
<dbReference type="RefSeq" id="WP_371952191.1">
    <property type="nucleotide sequence ID" value="NZ_JAXCEI010000011.1"/>
</dbReference>
<keyword evidence="2" id="KW-0540">Nuclease</keyword>
<dbReference type="InterPro" id="IPR035901">
    <property type="entry name" value="GIY-YIG_endonuc_sf"/>
</dbReference>
<evidence type="ECO:0000259" key="1">
    <source>
        <dbReference type="PROSITE" id="PS50164"/>
    </source>
</evidence>
<dbReference type="SUPFAM" id="SSF82771">
    <property type="entry name" value="GIY-YIG endonuclease"/>
    <property type="match status" value="1"/>
</dbReference>
<dbReference type="Proteomes" id="UP001569963">
    <property type="component" value="Unassembled WGS sequence"/>
</dbReference>
<dbReference type="InterPro" id="IPR006054">
    <property type="entry name" value="DnaQ"/>
</dbReference>
<keyword evidence="2" id="KW-0269">Exonuclease</keyword>
<comment type="caution">
    <text evidence="2">The sequence shown here is derived from an EMBL/GenBank/DDBJ whole genome shotgun (WGS) entry which is preliminary data.</text>
</comment>
<dbReference type="NCBIfam" id="NF005905">
    <property type="entry name" value="PRK07883.1-3"/>
    <property type="match status" value="1"/>
</dbReference>
<accession>A0ABV4QFW3</accession>
<dbReference type="Gene3D" id="3.40.1440.10">
    <property type="entry name" value="GIY-YIG endonuclease"/>
    <property type="match status" value="1"/>
</dbReference>
<organism evidence="2 3">
    <name type="scientific">Actinomadura monticuli</name>
    <dbReference type="NCBI Taxonomy" id="3097367"/>
    <lineage>
        <taxon>Bacteria</taxon>
        <taxon>Bacillati</taxon>
        <taxon>Actinomycetota</taxon>
        <taxon>Actinomycetes</taxon>
        <taxon>Streptosporangiales</taxon>
        <taxon>Thermomonosporaceae</taxon>
        <taxon>Actinomadura</taxon>
    </lineage>
</organism>
<dbReference type="InterPro" id="IPR013520">
    <property type="entry name" value="Ribonucl_H"/>
</dbReference>
<reference evidence="2 3" key="1">
    <citation type="submission" date="2023-11" db="EMBL/GenBank/DDBJ databases">
        <title>Actinomadura monticuli sp. nov., isolated from volcanic ash.</title>
        <authorList>
            <person name="Lee S.D."/>
            <person name="Yang H."/>
            <person name="Kim I.S."/>
        </authorList>
    </citation>
    <scope>NUCLEOTIDE SEQUENCE [LARGE SCALE GENOMIC DNA]</scope>
    <source>
        <strain evidence="2 3">DLS-62</strain>
    </source>
</reference>
<dbReference type="GO" id="GO:0004527">
    <property type="term" value="F:exonuclease activity"/>
    <property type="evidence" value="ECO:0007669"/>
    <property type="project" value="UniProtKB-KW"/>
</dbReference>
<dbReference type="InterPro" id="IPR000305">
    <property type="entry name" value="GIY-YIG_endonuc"/>
</dbReference>
<dbReference type="Pfam" id="PF00929">
    <property type="entry name" value="RNase_T"/>
    <property type="match status" value="1"/>
</dbReference>
<dbReference type="Gene3D" id="3.30.420.10">
    <property type="entry name" value="Ribonuclease H-like superfamily/Ribonuclease H"/>
    <property type="match status" value="1"/>
</dbReference>
<dbReference type="SUPFAM" id="SSF53098">
    <property type="entry name" value="Ribonuclease H-like"/>
    <property type="match status" value="1"/>
</dbReference>
<name>A0ABV4QFW3_9ACTN</name>
<sequence length="614" mass="66074">MTAAHGGQGTDARVQGVQGVQGTLDDLGTPLSDVTFVVVDLETTGGSAADSAITEIGAVKVRGGEELGELGTLVDPGGPVPPFITALTGITTAMVTAAPRIEAVLPAFLEFARGCVLVAHNAPFDIGFLKTACAANGYAWPAFAVVDTVDLARRVLSKDEVPNCKLGTLSRFFRTSTEPTHRALADARATVEVLHGLIERLGSFGVTSLEEMRGFAKAPTPEQRRKRHLADDVPSTPGVYLFEDHAGEVLYVGKSGDLRSRVRSYFTGSETRWRVREMVGLAENVRTIVCATGLEAEVRELRLIAEHKPRYNRRSKFPERAIWLKLTVEPFPRLSIVRECRADGARYLGPISSRRQAEEARAALHEAVPLRQCTQRLTLRLIESGKAGAAGARACALAEIGRCGAPCDGRESADAYNVHAGTARSVMEGDVRPVVAAAKVRIDRLASELRYEEAAAQRDRLAAFVRAAARGQRLAALARLPELVAARPAFDGGWELAVVRYGRLAAAGTVPPRAQPRPYVDALIATAETVFPPAGEAPGGVALGAPPSAGATAEEMECVLRWLDLPGVRLVEVDGPWTCPVHGAEGLREWIDRAYDRPYERHEPSHRRAGRPLR</sequence>
<dbReference type="InterPro" id="IPR036397">
    <property type="entry name" value="RNaseH_sf"/>
</dbReference>
<dbReference type="InterPro" id="IPR012337">
    <property type="entry name" value="RNaseH-like_sf"/>
</dbReference>
<dbReference type="SMART" id="SM00465">
    <property type="entry name" value="GIYc"/>
    <property type="match status" value="1"/>
</dbReference>
<keyword evidence="3" id="KW-1185">Reference proteome</keyword>
<evidence type="ECO:0000313" key="2">
    <source>
        <dbReference type="EMBL" id="MFA1542033.1"/>
    </source>
</evidence>
<dbReference type="PROSITE" id="PS50164">
    <property type="entry name" value="GIY_YIG"/>
    <property type="match status" value="1"/>
</dbReference>
<dbReference type="PANTHER" id="PTHR30562">
    <property type="entry name" value="UVRC/OXIDOREDUCTASE"/>
    <property type="match status" value="1"/>
</dbReference>
<dbReference type="SMART" id="SM00479">
    <property type="entry name" value="EXOIII"/>
    <property type="match status" value="1"/>
</dbReference>
<dbReference type="InterPro" id="IPR047296">
    <property type="entry name" value="GIY-YIG_UvrC_Cho"/>
</dbReference>
<keyword evidence="2" id="KW-0378">Hydrolase</keyword>
<dbReference type="NCBIfam" id="TIGR00573">
    <property type="entry name" value="dnaq"/>
    <property type="match status" value="1"/>
</dbReference>
<feature type="domain" description="GIY-YIG" evidence="1">
    <location>
        <begin position="235"/>
        <end position="313"/>
    </location>
</feature>